<evidence type="ECO:0000313" key="2">
    <source>
        <dbReference type="EMBL" id="SNQ62466.1"/>
    </source>
</evidence>
<keyword evidence="1" id="KW-0812">Transmembrane</keyword>
<dbReference type="EMBL" id="FZMP01000223">
    <property type="protein sequence ID" value="SNQ62466.1"/>
    <property type="molecule type" value="Genomic_DNA"/>
</dbReference>
<keyword evidence="1" id="KW-0472">Membrane</keyword>
<evidence type="ECO:0000313" key="3">
    <source>
        <dbReference type="Proteomes" id="UP000218615"/>
    </source>
</evidence>
<keyword evidence="3" id="KW-1185">Reference proteome</keyword>
<protein>
    <submittedName>
        <fullName evidence="2">Uncharacterized protein</fullName>
    </submittedName>
</protein>
<keyword evidence="1" id="KW-1133">Transmembrane helix</keyword>
<evidence type="ECO:0000256" key="1">
    <source>
        <dbReference type="SAM" id="Phobius"/>
    </source>
</evidence>
<feature type="transmembrane region" description="Helical" evidence="1">
    <location>
        <begin position="25"/>
        <end position="44"/>
    </location>
</feature>
<organism evidence="2 3">
    <name type="scientific">Candidatus Methanoperedens nitratireducens</name>
    <dbReference type="NCBI Taxonomy" id="1392998"/>
    <lineage>
        <taxon>Archaea</taxon>
        <taxon>Methanobacteriati</taxon>
        <taxon>Methanobacteriota</taxon>
        <taxon>Stenosarchaea group</taxon>
        <taxon>Methanomicrobia</taxon>
        <taxon>Methanosarcinales</taxon>
        <taxon>ANME-2 cluster</taxon>
        <taxon>Candidatus Methanoperedentaceae</taxon>
        <taxon>Candidatus Methanoperedens</taxon>
    </lineage>
</organism>
<dbReference type="Proteomes" id="UP000218615">
    <property type="component" value="Unassembled WGS sequence"/>
</dbReference>
<accession>A0A284VT48</accession>
<name>A0A284VT48_9EURY</name>
<gene>
    <name evidence="2" type="ORF">MNV_740017</name>
</gene>
<sequence>MLEKSAPCEIAMNSSERNVMMGRDIIMPAIFGDFFSAIIVMEVIKALPDIK</sequence>
<dbReference type="AlphaFoldDB" id="A0A284VT48"/>
<proteinExistence type="predicted"/>
<reference evidence="3" key="1">
    <citation type="submission" date="2017-06" db="EMBL/GenBank/DDBJ databases">
        <authorList>
            <person name="Cremers G."/>
        </authorList>
    </citation>
    <scope>NUCLEOTIDE SEQUENCE [LARGE SCALE GENOMIC DNA]</scope>
</reference>